<dbReference type="Pfam" id="PF03235">
    <property type="entry name" value="GmrSD_N"/>
    <property type="match status" value="1"/>
</dbReference>
<feature type="domain" description="GmrSD restriction endonucleases N-terminal" evidence="1">
    <location>
        <begin position="11"/>
        <end position="214"/>
    </location>
</feature>
<dbReference type="EMBL" id="QJKB01000001">
    <property type="protein sequence ID" value="PXX47171.1"/>
    <property type="molecule type" value="Genomic_DNA"/>
</dbReference>
<reference evidence="2 3" key="1">
    <citation type="submission" date="2018-05" db="EMBL/GenBank/DDBJ databases">
        <title>Genomic Encyclopedia of Type Strains, Phase IV (KMG-IV): sequencing the most valuable type-strain genomes for metagenomic binning, comparative biology and taxonomic classification.</title>
        <authorList>
            <person name="Goeker M."/>
        </authorList>
    </citation>
    <scope>NUCLEOTIDE SEQUENCE [LARGE SCALE GENOMIC DNA]</scope>
    <source>
        <strain evidence="2 3">DSM 19792</strain>
    </source>
</reference>
<dbReference type="InterPro" id="IPR004919">
    <property type="entry name" value="GmrSD_N"/>
</dbReference>
<accession>A0A318JDV7</accession>
<dbReference type="AlphaFoldDB" id="A0A318JDV7"/>
<protein>
    <submittedName>
        <fullName evidence="2">Uncharacterized protein DUF262</fullName>
    </submittedName>
</protein>
<sequence>MNKAVLNYTVRELLTDAKKYLVPMYQRNYAWEEGEINQLLQDVLDYQQKSQAEAKTKPYYIGTLVVFERSDGSLEVIDGQQRFTTLTLIAMCLKRLAKESTISIDMDWYDRLNLDFESRTKSSKTFASLYQGVALNHLQSAEYNLDVVNGFALVEKWLLSRKGQIADFSDYLFKNVQVARVSVPDDTDLNHYFEVMNNRGEQLEKHEVVKAQLMSVFNNIAEKSTREANLRVLSKVWDSTANMEKYVQYGFTPDERHVVFGKNDWGQFMPADFGDLLSLLGAELAS</sequence>
<dbReference type="PANTHER" id="PTHR35149">
    <property type="entry name" value="SLL5132 PROTEIN"/>
    <property type="match status" value="1"/>
</dbReference>
<gene>
    <name evidence="2" type="ORF">DFR42_101747</name>
</gene>
<organism evidence="2 3">
    <name type="scientific">Undibacterium pigrum</name>
    <dbReference type="NCBI Taxonomy" id="401470"/>
    <lineage>
        <taxon>Bacteria</taxon>
        <taxon>Pseudomonadati</taxon>
        <taxon>Pseudomonadota</taxon>
        <taxon>Betaproteobacteria</taxon>
        <taxon>Burkholderiales</taxon>
        <taxon>Oxalobacteraceae</taxon>
        <taxon>Undibacterium</taxon>
    </lineage>
</organism>
<name>A0A318JDV7_9BURK</name>
<evidence type="ECO:0000313" key="2">
    <source>
        <dbReference type="EMBL" id="PXX47171.1"/>
    </source>
</evidence>
<dbReference type="PANTHER" id="PTHR35149:SF2">
    <property type="entry name" value="DUF262 DOMAIN-CONTAINING PROTEIN"/>
    <property type="match status" value="1"/>
</dbReference>
<evidence type="ECO:0000259" key="1">
    <source>
        <dbReference type="Pfam" id="PF03235"/>
    </source>
</evidence>
<dbReference type="Proteomes" id="UP000247792">
    <property type="component" value="Unassembled WGS sequence"/>
</dbReference>
<comment type="caution">
    <text evidence="2">The sequence shown here is derived from an EMBL/GenBank/DDBJ whole genome shotgun (WGS) entry which is preliminary data.</text>
</comment>
<keyword evidence="3" id="KW-1185">Reference proteome</keyword>
<dbReference type="RefSeq" id="WP_211324139.1">
    <property type="nucleotide sequence ID" value="NZ_QJKB01000001.1"/>
</dbReference>
<evidence type="ECO:0000313" key="3">
    <source>
        <dbReference type="Proteomes" id="UP000247792"/>
    </source>
</evidence>
<proteinExistence type="predicted"/>